<dbReference type="InterPro" id="IPR000086">
    <property type="entry name" value="NUDIX_hydrolase_dom"/>
</dbReference>
<dbReference type="Gene3D" id="2.20.70.10">
    <property type="match status" value="1"/>
</dbReference>
<gene>
    <name evidence="3" type="ORF">H7C19_12700</name>
</gene>
<dbReference type="AlphaFoldDB" id="A0A7X0VF07"/>
<organism evidence="3 4">
    <name type="scientific">Cohnella nanjingensis</name>
    <dbReference type="NCBI Taxonomy" id="1387779"/>
    <lineage>
        <taxon>Bacteria</taxon>
        <taxon>Bacillati</taxon>
        <taxon>Bacillota</taxon>
        <taxon>Bacilli</taxon>
        <taxon>Bacillales</taxon>
        <taxon>Paenibacillaceae</taxon>
        <taxon>Cohnella</taxon>
    </lineage>
</organism>
<protein>
    <submittedName>
        <fullName evidence="3">NUDIX hydrolase</fullName>
    </submittedName>
</protein>
<dbReference type="Pfam" id="PF00293">
    <property type="entry name" value="NUDIX"/>
    <property type="match status" value="1"/>
</dbReference>
<dbReference type="PANTHER" id="PTHR43222:SF2">
    <property type="entry name" value="NUDIX HYDROLASE 23, CHLOROPLASTIC"/>
    <property type="match status" value="1"/>
</dbReference>
<reference evidence="3 4" key="1">
    <citation type="submission" date="2020-08" db="EMBL/GenBank/DDBJ databases">
        <title>Cohnella phylogeny.</title>
        <authorList>
            <person name="Dunlap C."/>
        </authorList>
    </citation>
    <scope>NUCLEOTIDE SEQUENCE [LARGE SCALE GENOMIC DNA]</scope>
    <source>
        <strain evidence="3 4">DSM 28246</strain>
    </source>
</reference>
<accession>A0A7X0VF07</accession>
<dbReference type="InterPro" id="IPR029401">
    <property type="entry name" value="Nudix_N"/>
</dbReference>
<dbReference type="Pfam" id="PF14803">
    <property type="entry name" value="Zn_ribbon_Nudix"/>
    <property type="match status" value="1"/>
</dbReference>
<feature type="domain" description="Nudix hydrolase" evidence="2">
    <location>
        <begin position="36"/>
        <end position="161"/>
    </location>
</feature>
<evidence type="ECO:0000313" key="3">
    <source>
        <dbReference type="EMBL" id="MBB6671542.1"/>
    </source>
</evidence>
<evidence type="ECO:0000313" key="4">
    <source>
        <dbReference type="Proteomes" id="UP000547209"/>
    </source>
</evidence>
<proteinExistence type="predicted"/>
<dbReference type="RefSeq" id="WP_185143026.1">
    <property type="nucleotide sequence ID" value="NZ_JACJVP010000022.1"/>
</dbReference>
<name>A0A7X0VF07_9BACL</name>
<dbReference type="EMBL" id="JACJVP010000022">
    <property type="protein sequence ID" value="MBB6671542.1"/>
    <property type="molecule type" value="Genomic_DNA"/>
</dbReference>
<sequence>MEVQFCSACGQPMETREVDGTPRRACTACSFVHWGNYSIGVGALVERDGKLLLVRRAQEPGRGYWTNPGGYAEQLEQLHDTVQREVLEETGIEAVVTGVAALRDQPRQIHNLYVAFSMAYLGGEPTPDDVEVDAAGFFSLAEMETMNVAPFTRWLVDVALNGRSEGLKRDDQPVVPLDGYGLFRI</sequence>
<comment type="caution">
    <text evidence="3">The sequence shown here is derived from an EMBL/GenBank/DDBJ whole genome shotgun (WGS) entry which is preliminary data.</text>
</comment>
<keyword evidence="4" id="KW-1185">Reference proteome</keyword>
<dbReference type="GO" id="GO:0016787">
    <property type="term" value="F:hydrolase activity"/>
    <property type="evidence" value="ECO:0007669"/>
    <property type="project" value="UniProtKB-KW"/>
</dbReference>
<dbReference type="PROSITE" id="PS51462">
    <property type="entry name" value="NUDIX"/>
    <property type="match status" value="1"/>
</dbReference>
<dbReference type="PROSITE" id="PS00893">
    <property type="entry name" value="NUDIX_BOX"/>
    <property type="match status" value="1"/>
</dbReference>
<evidence type="ECO:0000256" key="1">
    <source>
        <dbReference type="ARBA" id="ARBA00022801"/>
    </source>
</evidence>
<dbReference type="Gene3D" id="3.90.79.10">
    <property type="entry name" value="Nucleoside Triphosphate Pyrophosphohydrolase"/>
    <property type="match status" value="1"/>
</dbReference>
<dbReference type="PANTHER" id="PTHR43222">
    <property type="entry name" value="NUDIX HYDROLASE 23"/>
    <property type="match status" value="1"/>
</dbReference>
<evidence type="ECO:0000259" key="2">
    <source>
        <dbReference type="PROSITE" id="PS51462"/>
    </source>
</evidence>
<keyword evidence="1 3" id="KW-0378">Hydrolase</keyword>
<dbReference type="SUPFAM" id="SSF55811">
    <property type="entry name" value="Nudix"/>
    <property type="match status" value="1"/>
</dbReference>
<dbReference type="InterPro" id="IPR015797">
    <property type="entry name" value="NUDIX_hydrolase-like_dom_sf"/>
</dbReference>
<dbReference type="Proteomes" id="UP000547209">
    <property type="component" value="Unassembled WGS sequence"/>
</dbReference>
<dbReference type="InterPro" id="IPR020084">
    <property type="entry name" value="NUDIX_hydrolase_CS"/>
</dbReference>